<evidence type="ECO:0000313" key="2">
    <source>
        <dbReference type="Proteomes" id="UP000478052"/>
    </source>
</evidence>
<dbReference type="EMBL" id="VUJU01004746">
    <property type="protein sequence ID" value="KAF0753400.1"/>
    <property type="molecule type" value="Genomic_DNA"/>
</dbReference>
<dbReference type="AlphaFoldDB" id="A0A6G0YD37"/>
<accession>A0A6G0YD37</accession>
<dbReference type="Proteomes" id="UP000478052">
    <property type="component" value="Unassembled WGS sequence"/>
</dbReference>
<comment type="caution">
    <text evidence="1">The sequence shown here is derived from an EMBL/GenBank/DDBJ whole genome shotgun (WGS) entry which is preliminary data.</text>
</comment>
<dbReference type="InterPro" id="IPR038441">
    <property type="entry name" value="THAP_Znf_sf"/>
</dbReference>
<keyword evidence="2" id="KW-1185">Reference proteome</keyword>
<evidence type="ECO:0000313" key="1">
    <source>
        <dbReference type="EMBL" id="KAF0753400.1"/>
    </source>
</evidence>
<protein>
    <submittedName>
        <fullName evidence="1">52 kDa repressor of the inhibitor of the protein kinase-like</fullName>
    </submittedName>
</protein>
<proteinExistence type="predicted"/>
<name>A0A6G0YD37_APHCR</name>
<organism evidence="1 2">
    <name type="scientific">Aphis craccivora</name>
    <name type="common">Cowpea aphid</name>
    <dbReference type="NCBI Taxonomy" id="307492"/>
    <lineage>
        <taxon>Eukaryota</taxon>
        <taxon>Metazoa</taxon>
        <taxon>Ecdysozoa</taxon>
        <taxon>Arthropoda</taxon>
        <taxon>Hexapoda</taxon>
        <taxon>Insecta</taxon>
        <taxon>Pterygota</taxon>
        <taxon>Neoptera</taxon>
        <taxon>Paraneoptera</taxon>
        <taxon>Hemiptera</taxon>
        <taxon>Sternorrhyncha</taxon>
        <taxon>Aphidomorpha</taxon>
        <taxon>Aphidoidea</taxon>
        <taxon>Aphididae</taxon>
        <taxon>Aphidini</taxon>
        <taxon>Aphis</taxon>
        <taxon>Aphis</taxon>
    </lineage>
</organism>
<reference evidence="1 2" key="1">
    <citation type="submission" date="2019-08" db="EMBL/GenBank/DDBJ databases">
        <title>Whole genome of Aphis craccivora.</title>
        <authorList>
            <person name="Voronova N.V."/>
            <person name="Shulinski R.S."/>
            <person name="Bandarenka Y.V."/>
            <person name="Zhorov D.G."/>
            <person name="Warner D."/>
        </authorList>
    </citation>
    <scope>NUCLEOTIDE SEQUENCE [LARGE SCALE GENOMIC DNA]</scope>
    <source>
        <strain evidence="1">180601</strain>
        <tissue evidence="1">Whole Body</tissue>
    </source>
</reference>
<dbReference type="Gene3D" id="6.20.210.20">
    <property type="entry name" value="THAP domain"/>
    <property type="match status" value="1"/>
</dbReference>
<sequence length="59" mass="6564">MPNYCAVSEPHSIGKTLIGVPKDNEMKERWENALVCASHFKNSDIISSWESGEGQNNDV</sequence>
<gene>
    <name evidence="1" type="ORF">FWK35_00017001</name>
</gene>